<dbReference type="Proteomes" id="UP001500483">
    <property type="component" value="Unassembled WGS sequence"/>
</dbReference>
<feature type="transmembrane region" description="Helical" evidence="1">
    <location>
        <begin position="379"/>
        <end position="400"/>
    </location>
</feature>
<organism evidence="2 3">
    <name type="scientific">Saccharopolyspora gregorii</name>
    <dbReference type="NCBI Taxonomy" id="33914"/>
    <lineage>
        <taxon>Bacteria</taxon>
        <taxon>Bacillati</taxon>
        <taxon>Actinomycetota</taxon>
        <taxon>Actinomycetes</taxon>
        <taxon>Pseudonocardiales</taxon>
        <taxon>Pseudonocardiaceae</taxon>
        <taxon>Saccharopolyspora</taxon>
    </lineage>
</organism>
<feature type="transmembrane region" description="Helical" evidence="1">
    <location>
        <begin position="174"/>
        <end position="193"/>
    </location>
</feature>
<keyword evidence="1" id="KW-0812">Transmembrane</keyword>
<evidence type="ECO:0000256" key="1">
    <source>
        <dbReference type="SAM" id="Phobius"/>
    </source>
</evidence>
<reference evidence="3" key="1">
    <citation type="journal article" date="2019" name="Int. J. Syst. Evol. Microbiol.">
        <title>The Global Catalogue of Microorganisms (GCM) 10K type strain sequencing project: providing services to taxonomists for standard genome sequencing and annotation.</title>
        <authorList>
            <consortium name="The Broad Institute Genomics Platform"/>
            <consortium name="The Broad Institute Genome Sequencing Center for Infectious Disease"/>
            <person name="Wu L."/>
            <person name="Ma J."/>
        </authorList>
    </citation>
    <scope>NUCLEOTIDE SEQUENCE [LARGE SCALE GENOMIC DNA]</scope>
    <source>
        <strain evidence="3">JCM 9687</strain>
    </source>
</reference>
<accession>A0ABP6RVA0</accession>
<keyword evidence="3" id="KW-1185">Reference proteome</keyword>
<dbReference type="InterPro" id="IPR028082">
    <property type="entry name" value="Peripla_BP_I"/>
</dbReference>
<sequence length="875" mass="97355">MSENSTIPVKELRSVIGSRWRRPRLLTAVGDQPMFHLVRPDRPDDLTAQLGGHLGSGVPHVLISADQPLPENDLDRSVLMREQLLDKVALGLGGHDSRRWQGRIRFHRYALASYLLQHELEPPEPDEVPNRQARALLRTYARSRLLRLKSRSAEPDGAGSRFDAAATRVEPLALPWYLALPSLVLFYLLPPVIQRGVVLRRPARWFLRQHYLSPRESADFASFAQRLLTTPSVHENALQVRKFLVHALLEDLADAYARRVWRWRWMRRDNYPVLLLQGVTPGTTGELLIRLINDVRNETGAWDPLLVVASGTEELPHDDPPAEPLTVQGWQHRLQEARRKRSPTAWYLPIRVEDPPTDVEPRPAFPRGQFPIRTTRARILRFVPVAIAGVVVLGAGTWYLHEWNAHCRTLLPWTEPGLSRIDPDGFGGARGECVGVSAGYMFSPPENADDKTREELLGLQDRVRELNAAAEERHRNEPELPYPTIVYFSVLTTSNSDSTTLAAALEELRGVVDAQNRSRLARLPMRVVIANGGEEMRHGAEVAERIGELARAAEAENIAARGESTRSGTAREATSPVVGVVGLGGSRKTTKEAISVLGRHGLPSIGITTSEDHMWKSSKLYFQIAPPNRDQARVVGEYLQHHVEARPRRVIIFKDPGDDYSVNLAEDLHHELTANRGIAADTTDDLAELEFACGRDSVVFFAGRSEQLNELLTRDRCDPGNPARLIAGDDVTKYVLNRRVSNPDAPRPQLDYVSFNKLPHAERADDDADQGRSALARDAIDLLSTAINQFKDDPLPLTGITTWNELSHVGGMSRATTGAIVYDPTGSDPSKRQVPVNKAITIEHIDSAGRSRTLLVCGDHQANDNRPAGCTWLGG</sequence>
<evidence type="ECO:0000313" key="3">
    <source>
        <dbReference type="Proteomes" id="UP001500483"/>
    </source>
</evidence>
<comment type="caution">
    <text evidence="2">The sequence shown here is derived from an EMBL/GenBank/DDBJ whole genome shotgun (WGS) entry which is preliminary data.</text>
</comment>
<proteinExistence type="predicted"/>
<dbReference type="SUPFAM" id="SSF53822">
    <property type="entry name" value="Periplasmic binding protein-like I"/>
    <property type="match status" value="1"/>
</dbReference>
<dbReference type="Gene3D" id="3.40.50.2300">
    <property type="match status" value="2"/>
</dbReference>
<gene>
    <name evidence="2" type="ORF">GCM10020366_42060</name>
</gene>
<dbReference type="RefSeq" id="WP_344928907.1">
    <property type="nucleotide sequence ID" value="NZ_BAAAYK010000038.1"/>
</dbReference>
<dbReference type="EMBL" id="BAAAYK010000038">
    <property type="protein sequence ID" value="GAA3360754.1"/>
    <property type="molecule type" value="Genomic_DNA"/>
</dbReference>
<name>A0ABP6RVA0_9PSEU</name>
<evidence type="ECO:0000313" key="2">
    <source>
        <dbReference type="EMBL" id="GAA3360754.1"/>
    </source>
</evidence>
<protein>
    <submittedName>
        <fullName evidence="2">Uncharacterized protein</fullName>
    </submittedName>
</protein>
<keyword evidence="1" id="KW-0472">Membrane</keyword>
<keyword evidence="1" id="KW-1133">Transmembrane helix</keyword>